<reference evidence="1 2" key="1">
    <citation type="submission" date="2015-11" db="EMBL/GenBank/DDBJ databases">
        <authorList>
            <person name="Varghese N."/>
        </authorList>
    </citation>
    <scope>NUCLEOTIDE SEQUENCE [LARGE SCALE GENOMIC DNA]</scope>
    <source>
        <strain evidence="1 2">JGI-25</strain>
    </source>
</reference>
<organism evidence="1 2">
    <name type="scientific">Kryptobacter tengchongensis</name>
    <dbReference type="NCBI Taxonomy" id="1643429"/>
    <lineage>
        <taxon>Bacteria</taxon>
        <taxon>Pseudomonadati</taxon>
        <taxon>Candidatus Kryptoniota</taxon>
        <taxon>Candidatus Kryptobacter</taxon>
    </lineage>
</organism>
<dbReference type="EMBL" id="CZVV01000176">
    <property type="protein sequence ID" value="CUT05613.1"/>
    <property type="molecule type" value="Genomic_DNA"/>
</dbReference>
<dbReference type="Proteomes" id="UP000243105">
    <property type="component" value="Unassembled WGS sequence"/>
</dbReference>
<evidence type="ECO:0000313" key="1">
    <source>
        <dbReference type="EMBL" id="CUT05613.1"/>
    </source>
</evidence>
<comment type="caution">
    <text evidence="1">The sequence shown here is derived from an EMBL/GenBank/DDBJ whole genome shotgun (WGS) entry which is preliminary data.</text>
</comment>
<dbReference type="AlphaFoldDB" id="A0A916PCW7"/>
<sequence length="60" mass="6522">MRYLTDIVLISDILNFTNIALAWGDICEDRAGCIGCPPGNCWVCASIGDIVCYKPAPYPV</sequence>
<gene>
    <name evidence="1" type="ORF">JGI25_01615</name>
</gene>
<proteinExistence type="predicted"/>
<accession>A0A916PCW7</accession>
<evidence type="ECO:0000313" key="2">
    <source>
        <dbReference type="Proteomes" id="UP000243105"/>
    </source>
</evidence>
<protein>
    <submittedName>
        <fullName evidence="1">Uncharacterized protein</fullName>
    </submittedName>
</protein>
<name>A0A916PCW7_KRYT1</name>